<keyword evidence="10" id="KW-1185">Reference proteome</keyword>
<feature type="transmembrane region" description="Helical" evidence="7">
    <location>
        <begin position="323"/>
        <end position="340"/>
    </location>
</feature>
<evidence type="ECO:0000313" key="9">
    <source>
        <dbReference type="EMBL" id="GIH90953.1"/>
    </source>
</evidence>
<comment type="subcellular location">
    <subcellularLocation>
        <location evidence="1">Membrane</location>
        <topology evidence="1">Multi-pass membrane protein</topology>
    </subcellularLocation>
</comment>
<evidence type="ECO:0000313" key="10">
    <source>
        <dbReference type="Proteomes" id="UP000619788"/>
    </source>
</evidence>
<feature type="transmembrane region" description="Helical" evidence="7">
    <location>
        <begin position="258"/>
        <end position="277"/>
    </location>
</feature>
<dbReference type="Pfam" id="PF01578">
    <property type="entry name" value="Cytochrom_C_asm"/>
    <property type="match status" value="1"/>
</dbReference>
<evidence type="ECO:0000256" key="4">
    <source>
        <dbReference type="ARBA" id="ARBA00022989"/>
    </source>
</evidence>
<accession>A0A8J3SBD7</accession>
<keyword evidence="4 7" id="KW-1133">Transmembrane helix</keyword>
<dbReference type="InterPro" id="IPR017562">
    <property type="entry name" value="Cyt_c_biogenesis_CcsA"/>
</dbReference>
<organism evidence="9 10">
    <name type="scientific">Planobispora siamensis</name>
    <dbReference type="NCBI Taxonomy" id="936338"/>
    <lineage>
        <taxon>Bacteria</taxon>
        <taxon>Bacillati</taxon>
        <taxon>Actinomycetota</taxon>
        <taxon>Actinomycetes</taxon>
        <taxon>Streptosporangiales</taxon>
        <taxon>Streptosporangiaceae</taxon>
        <taxon>Planobispora</taxon>
    </lineage>
</organism>
<dbReference type="GO" id="GO:0017004">
    <property type="term" value="P:cytochrome complex assembly"/>
    <property type="evidence" value="ECO:0007669"/>
    <property type="project" value="UniProtKB-KW"/>
</dbReference>
<proteinExistence type="predicted"/>
<dbReference type="AlphaFoldDB" id="A0A8J3SBD7"/>
<dbReference type="GO" id="GO:0005886">
    <property type="term" value="C:plasma membrane"/>
    <property type="evidence" value="ECO:0007669"/>
    <property type="project" value="TreeGrafter"/>
</dbReference>
<feature type="transmembrane region" description="Helical" evidence="7">
    <location>
        <begin position="111"/>
        <end position="129"/>
    </location>
</feature>
<name>A0A8J3SBD7_9ACTN</name>
<feature type="region of interest" description="Disordered" evidence="6">
    <location>
        <begin position="73"/>
        <end position="105"/>
    </location>
</feature>
<keyword evidence="2 7" id="KW-0812">Transmembrane</keyword>
<dbReference type="InterPro" id="IPR002541">
    <property type="entry name" value="Cyt_c_assembly"/>
</dbReference>
<dbReference type="InterPro" id="IPR045062">
    <property type="entry name" value="Cyt_c_biogenesis_CcsA/CcmC"/>
</dbReference>
<dbReference type="PANTHER" id="PTHR30071:SF1">
    <property type="entry name" value="CYTOCHROME B_B6 PROTEIN-RELATED"/>
    <property type="match status" value="1"/>
</dbReference>
<keyword evidence="3" id="KW-0201">Cytochrome c-type biogenesis</keyword>
<evidence type="ECO:0000256" key="1">
    <source>
        <dbReference type="ARBA" id="ARBA00004141"/>
    </source>
</evidence>
<feature type="domain" description="Cytochrome c assembly protein" evidence="8">
    <location>
        <begin position="146"/>
        <end position="344"/>
    </location>
</feature>
<sequence length="351" mass="36459">MPAEADATLAALSDQLILAAVLFYVIAMLGYALELAFGRASARSSAAGTPAQEAAAQEAAAVPAEAALATVGGGATTAPEKDGDATASPEPGGDAGTGARAPAGGRGPSPWVLRAGPAALVLSWIGFALNLGSLLTRGLAAGRWPWGNMYEFVVAMCLAAMGAFLLMQLRYPIRFLGASVSAAAALGLGFAVHSLHVETGPAMVALNSYWIAIHVSAAIIASGLFIVAGACGVIYLIRNDAAVHLPTREELDRVAHRAIVIGFPIWTFAVIAGALWADKAWGRYWGWDPKEVWAFITWVVYAGYLHARATAGWKGRAATAVQLVAFASLLFNLIGVNIFFEGLHSYAELPG</sequence>
<gene>
    <name evidence="9" type="ORF">Psi01_15830</name>
</gene>
<evidence type="ECO:0000256" key="6">
    <source>
        <dbReference type="SAM" id="MobiDB-lite"/>
    </source>
</evidence>
<evidence type="ECO:0000259" key="8">
    <source>
        <dbReference type="Pfam" id="PF01578"/>
    </source>
</evidence>
<dbReference type="EMBL" id="BOOJ01000014">
    <property type="protein sequence ID" value="GIH90953.1"/>
    <property type="molecule type" value="Genomic_DNA"/>
</dbReference>
<feature type="transmembrane region" description="Helical" evidence="7">
    <location>
        <begin position="209"/>
        <end position="237"/>
    </location>
</feature>
<dbReference type="NCBIfam" id="TIGR03144">
    <property type="entry name" value="cytochr_II_ccsB"/>
    <property type="match status" value="1"/>
</dbReference>
<dbReference type="Proteomes" id="UP000619788">
    <property type="component" value="Unassembled WGS sequence"/>
</dbReference>
<comment type="caution">
    <text evidence="9">The sequence shown here is derived from an EMBL/GenBank/DDBJ whole genome shotgun (WGS) entry which is preliminary data.</text>
</comment>
<evidence type="ECO:0000256" key="5">
    <source>
        <dbReference type="ARBA" id="ARBA00023136"/>
    </source>
</evidence>
<dbReference type="GO" id="GO:0020037">
    <property type="term" value="F:heme binding"/>
    <property type="evidence" value="ECO:0007669"/>
    <property type="project" value="InterPro"/>
</dbReference>
<protein>
    <submittedName>
        <fullName evidence="9">C-type cytochrome biogenesis protein CcsB</fullName>
    </submittedName>
</protein>
<reference evidence="9 10" key="1">
    <citation type="submission" date="2021-01" db="EMBL/GenBank/DDBJ databases">
        <title>Whole genome shotgun sequence of Planobispora siamensis NBRC 107568.</title>
        <authorList>
            <person name="Komaki H."/>
            <person name="Tamura T."/>
        </authorList>
    </citation>
    <scope>NUCLEOTIDE SEQUENCE [LARGE SCALE GENOMIC DNA]</scope>
    <source>
        <strain evidence="9 10">NBRC 107568</strain>
    </source>
</reference>
<keyword evidence="5 7" id="KW-0472">Membrane</keyword>
<evidence type="ECO:0000256" key="3">
    <source>
        <dbReference type="ARBA" id="ARBA00022748"/>
    </source>
</evidence>
<feature type="transmembrane region" description="Helical" evidence="7">
    <location>
        <begin position="175"/>
        <end position="197"/>
    </location>
</feature>
<feature type="transmembrane region" description="Helical" evidence="7">
    <location>
        <begin position="292"/>
        <end position="311"/>
    </location>
</feature>
<evidence type="ECO:0000256" key="2">
    <source>
        <dbReference type="ARBA" id="ARBA00022692"/>
    </source>
</evidence>
<feature type="transmembrane region" description="Helical" evidence="7">
    <location>
        <begin position="149"/>
        <end position="168"/>
    </location>
</feature>
<dbReference type="PANTHER" id="PTHR30071">
    <property type="entry name" value="HEME EXPORTER PROTEIN C"/>
    <property type="match status" value="1"/>
</dbReference>
<evidence type="ECO:0000256" key="7">
    <source>
        <dbReference type="SAM" id="Phobius"/>
    </source>
</evidence>
<dbReference type="RefSeq" id="WP_204063274.1">
    <property type="nucleotide sequence ID" value="NZ_BOOJ01000014.1"/>
</dbReference>
<feature type="transmembrane region" description="Helical" evidence="7">
    <location>
        <begin position="16"/>
        <end position="37"/>
    </location>
</feature>